<dbReference type="Proteomes" id="UP001419268">
    <property type="component" value="Unassembled WGS sequence"/>
</dbReference>
<reference evidence="2 3" key="1">
    <citation type="submission" date="2024-01" db="EMBL/GenBank/DDBJ databases">
        <title>Genome assemblies of Stephania.</title>
        <authorList>
            <person name="Yang L."/>
        </authorList>
    </citation>
    <scope>NUCLEOTIDE SEQUENCE [LARGE SCALE GENOMIC DNA]</scope>
    <source>
        <strain evidence="2">JXDWG</strain>
        <tissue evidence="2">Leaf</tissue>
    </source>
</reference>
<accession>A0AAP0L906</accession>
<feature type="region of interest" description="Disordered" evidence="1">
    <location>
        <begin position="1"/>
        <end position="21"/>
    </location>
</feature>
<proteinExistence type="predicted"/>
<gene>
    <name evidence="2" type="ORF">Scep_001943</name>
</gene>
<name>A0AAP0L906_9MAGN</name>
<evidence type="ECO:0000313" key="3">
    <source>
        <dbReference type="Proteomes" id="UP001419268"/>
    </source>
</evidence>
<keyword evidence="3" id="KW-1185">Reference proteome</keyword>
<evidence type="ECO:0000313" key="2">
    <source>
        <dbReference type="EMBL" id="KAK9166752.1"/>
    </source>
</evidence>
<dbReference type="AlphaFoldDB" id="A0AAP0L906"/>
<organism evidence="2 3">
    <name type="scientific">Stephania cephalantha</name>
    <dbReference type="NCBI Taxonomy" id="152367"/>
    <lineage>
        <taxon>Eukaryota</taxon>
        <taxon>Viridiplantae</taxon>
        <taxon>Streptophyta</taxon>
        <taxon>Embryophyta</taxon>
        <taxon>Tracheophyta</taxon>
        <taxon>Spermatophyta</taxon>
        <taxon>Magnoliopsida</taxon>
        <taxon>Ranunculales</taxon>
        <taxon>Menispermaceae</taxon>
        <taxon>Menispermoideae</taxon>
        <taxon>Cissampelideae</taxon>
        <taxon>Stephania</taxon>
    </lineage>
</organism>
<sequence>MARSDQPPLRGRTLPHGGRGIPLGSGVLVQSEEVQHRHEEPIYRLDLMDRLHEGVEEVVAVEVVGRFLSHRFRLLVHSIMSYSQRHLHLPCRPRRLYHRHCHLEPYQIAYYSHHRRHRDMTLLYRRCLGLLPPHHQQHPHPMRAEQASMLQALHEHLRGQGPTPLACIGSRSH</sequence>
<protein>
    <submittedName>
        <fullName evidence="2">Uncharacterized protein</fullName>
    </submittedName>
</protein>
<dbReference type="EMBL" id="JBBNAG010000001">
    <property type="protein sequence ID" value="KAK9166752.1"/>
    <property type="molecule type" value="Genomic_DNA"/>
</dbReference>
<evidence type="ECO:0000256" key="1">
    <source>
        <dbReference type="SAM" id="MobiDB-lite"/>
    </source>
</evidence>
<comment type="caution">
    <text evidence="2">The sequence shown here is derived from an EMBL/GenBank/DDBJ whole genome shotgun (WGS) entry which is preliminary data.</text>
</comment>